<reference evidence="1 2" key="1">
    <citation type="submission" date="2020-11" db="EMBL/GenBank/DDBJ databases">
        <title>Draft genome sequencing of a Lachnospiraceae strain isolated from anoxic soil subjected to BSD treatment.</title>
        <authorList>
            <person name="Uek A."/>
            <person name="Tonouchi A."/>
        </authorList>
    </citation>
    <scope>NUCLEOTIDE SEQUENCE [LARGE SCALE GENOMIC DNA]</scope>
    <source>
        <strain evidence="1 2">TB5</strain>
    </source>
</reference>
<dbReference type="AlphaFoldDB" id="A0A7R7IBW2"/>
<dbReference type="InterPro" id="IPR057955">
    <property type="entry name" value="SF0329-like"/>
</dbReference>
<keyword evidence="2" id="KW-1185">Reference proteome</keyword>
<organism evidence="1 2">
    <name type="scientific">Anaeromicropila herbilytica</name>
    <dbReference type="NCBI Taxonomy" id="2785025"/>
    <lineage>
        <taxon>Bacteria</taxon>
        <taxon>Bacillati</taxon>
        <taxon>Bacillota</taxon>
        <taxon>Clostridia</taxon>
        <taxon>Lachnospirales</taxon>
        <taxon>Lachnospiraceae</taxon>
        <taxon>Anaeromicropila</taxon>
    </lineage>
</organism>
<protein>
    <submittedName>
        <fullName evidence="1">Uncharacterized protein</fullName>
    </submittedName>
</protein>
<dbReference type="RefSeq" id="WP_271714511.1">
    <property type="nucleotide sequence ID" value="NZ_AP024169.1"/>
</dbReference>
<dbReference type="Pfam" id="PF25753">
    <property type="entry name" value="SF0329"/>
    <property type="match status" value="1"/>
</dbReference>
<dbReference type="KEGG" id="ahb:bsdtb5_05210"/>
<accession>A0A7R7IBW2</accession>
<name>A0A7R7IBW2_9FIRM</name>
<proteinExistence type="predicted"/>
<sequence length="183" mass="21396">MKQQLEGFLCQSLVERVDYRATGYRYLPDKIGRCYITVDKKEILNFNNENTLIRWFQTEQEIKNDPHLQISISAEDIDGVKKETCGKVPEERLLVIAKKRKISDYSKDMMEAQAVLCKSDFYGAANAFLSTPIEESLESKDILINIFALVDRRVGKKRLQDMREMMKLKHPIVQYFYELRCGN</sequence>
<gene>
    <name evidence="1" type="ORF">bsdtb5_05210</name>
</gene>
<evidence type="ECO:0000313" key="2">
    <source>
        <dbReference type="Proteomes" id="UP000595897"/>
    </source>
</evidence>
<dbReference type="EMBL" id="AP024169">
    <property type="protein sequence ID" value="BCN29226.1"/>
    <property type="molecule type" value="Genomic_DNA"/>
</dbReference>
<evidence type="ECO:0000313" key="1">
    <source>
        <dbReference type="EMBL" id="BCN29226.1"/>
    </source>
</evidence>
<dbReference type="Proteomes" id="UP000595897">
    <property type="component" value="Chromosome"/>
</dbReference>